<dbReference type="EMBL" id="AP025637">
    <property type="protein sequence ID" value="BDG71370.1"/>
    <property type="molecule type" value="Genomic_DNA"/>
</dbReference>
<name>A0ABM7Y0R4_9PROT</name>
<proteinExistence type="predicted"/>
<reference evidence="1 2" key="1">
    <citation type="journal article" date="2016" name="Microbes Environ.">
        <title>Phylogenetically diverse aerobic anoxygenic phototrophic bacteria isolated from epilithic biofilms in Tama river, Japan.</title>
        <authorList>
            <person name="Hirose S."/>
            <person name="Matsuura K."/>
            <person name="Haruta S."/>
        </authorList>
    </citation>
    <scope>NUCLEOTIDE SEQUENCE [LARGE SCALE GENOMIC DNA]</scope>
    <source>
        <strain evidence="1 2">S08</strain>
    </source>
</reference>
<accession>A0ABM7Y0R4</accession>
<keyword evidence="2" id="KW-1185">Reference proteome</keyword>
<gene>
    <name evidence="1" type="ORF">Rmf_12990</name>
</gene>
<dbReference type="Proteomes" id="UP000831327">
    <property type="component" value="Chromosome"/>
</dbReference>
<evidence type="ECO:0000313" key="2">
    <source>
        <dbReference type="Proteomes" id="UP000831327"/>
    </source>
</evidence>
<evidence type="ECO:0000313" key="1">
    <source>
        <dbReference type="EMBL" id="BDG71370.1"/>
    </source>
</evidence>
<sequence>MRFVSPRGWATFAWQSDYGQFYLVDRAGADVIAPVEITPEMEQRGLFVPPTGLVVYTQGCLQQHIRIAIYGTEPEHAPVEPMSGNPWTRVETVQARFPSRSFAISSPSMPDPLPAGPLFLLESEAVAVRIAWMEFEGSRDDSVPVEPDVIEVALWPGQA</sequence>
<organism evidence="1 2">
    <name type="scientific">Roseomonas fluvialis</name>
    <dbReference type="NCBI Taxonomy" id="1750527"/>
    <lineage>
        <taxon>Bacteria</taxon>
        <taxon>Pseudomonadati</taxon>
        <taxon>Pseudomonadota</taxon>
        <taxon>Alphaproteobacteria</taxon>
        <taxon>Acetobacterales</taxon>
        <taxon>Roseomonadaceae</taxon>
        <taxon>Roseomonas</taxon>
    </lineage>
</organism>
<dbReference type="RefSeq" id="WP_244458648.1">
    <property type="nucleotide sequence ID" value="NZ_AP025637.1"/>
</dbReference>
<protein>
    <submittedName>
        <fullName evidence="1">Uncharacterized protein</fullName>
    </submittedName>
</protein>